<evidence type="ECO:0000256" key="9">
    <source>
        <dbReference type="ARBA" id="ARBA00061644"/>
    </source>
</evidence>
<evidence type="ECO:0000259" key="12">
    <source>
        <dbReference type="PROSITE" id="PS50893"/>
    </source>
</evidence>
<evidence type="ECO:0000256" key="3">
    <source>
        <dbReference type="ARBA" id="ARBA00022475"/>
    </source>
</evidence>
<evidence type="ECO:0000313" key="15">
    <source>
        <dbReference type="Proteomes" id="UP000292346"/>
    </source>
</evidence>
<organism evidence="14 15">
    <name type="scientific">Kribbella soli</name>
    <dbReference type="NCBI Taxonomy" id="1124743"/>
    <lineage>
        <taxon>Bacteria</taxon>
        <taxon>Bacillati</taxon>
        <taxon>Actinomycetota</taxon>
        <taxon>Actinomycetes</taxon>
        <taxon>Propionibacteriales</taxon>
        <taxon>Kribbellaceae</taxon>
        <taxon>Kribbella</taxon>
    </lineage>
</organism>
<dbReference type="InterPro" id="IPR027417">
    <property type="entry name" value="P-loop_NTPase"/>
</dbReference>
<proteinExistence type="inferred from homology"/>
<evidence type="ECO:0000256" key="10">
    <source>
        <dbReference type="SAM" id="MobiDB-lite"/>
    </source>
</evidence>
<feature type="transmembrane region" description="Helical" evidence="11">
    <location>
        <begin position="66"/>
        <end position="88"/>
    </location>
</feature>
<accession>A0A4R0HBR2</accession>
<keyword evidence="8 11" id="KW-0472">Membrane</keyword>
<dbReference type="AlphaFoldDB" id="A0A4R0HBR2"/>
<feature type="region of interest" description="Disordered" evidence="10">
    <location>
        <begin position="1"/>
        <end position="34"/>
    </location>
</feature>
<reference evidence="14 15" key="1">
    <citation type="submission" date="2019-02" db="EMBL/GenBank/DDBJ databases">
        <title>Kribbella capetownensis sp. nov. and Kribbella speibonae sp. nov., isolated from soil.</title>
        <authorList>
            <person name="Curtis S.M."/>
            <person name="Norton I."/>
            <person name="Everest G.J."/>
            <person name="Meyers P.R."/>
        </authorList>
    </citation>
    <scope>NUCLEOTIDE SEQUENCE [LARGE SCALE GENOMIC DNA]</scope>
    <source>
        <strain evidence="14 15">KCTC 29219</strain>
    </source>
</reference>
<feature type="compositionally biased region" description="Basic and acidic residues" evidence="10">
    <location>
        <begin position="13"/>
        <end position="32"/>
    </location>
</feature>
<feature type="transmembrane region" description="Helical" evidence="11">
    <location>
        <begin position="211"/>
        <end position="229"/>
    </location>
</feature>
<dbReference type="Gene3D" id="1.20.1560.10">
    <property type="entry name" value="ABC transporter type 1, transmembrane domain"/>
    <property type="match status" value="1"/>
</dbReference>
<dbReference type="CDD" id="cd18546">
    <property type="entry name" value="ABC_6TM_Rv0194_D2_like"/>
    <property type="match status" value="1"/>
</dbReference>
<dbReference type="PROSITE" id="PS00211">
    <property type="entry name" value="ABC_TRANSPORTER_1"/>
    <property type="match status" value="1"/>
</dbReference>
<dbReference type="SMART" id="SM00382">
    <property type="entry name" value="AAA"/>
    <property type="match status" value="1"/>
</dbReference>
<evidence type="ECO:0000256" key="5">
    <source>
        <dbReference type="ARBA" id="ARBA00022741"/>
    </source>
</evidence>
<evidence type="ECO:0000256" key="1">
    <source>
        <dbReference type="ARBA" id="ARBA00004651"/>
    </source>
</evidence>
<dbReference type="GO" id="GO:0016887">
    <property type="term" value="F:ATP hydrolysis activity"/>
    <property type="evidence" value="ECO:0007669"/>
    <property type="project" value="InterPro"/>
</dbReference>
<dbReference type="PROSITE" id="PS50893">
    <property type="entry name" value="ABC_TRANSPORTER_2"/>
    <property type="match status" value="1"/>
</dbReference>
<keyword evidence="15" id="KW-1185">Reference proteome</keyword>
<dbReference type="Gene3D" id="3.40.50.300">
    <property type="entry name" value="P-loop containing nucleotide triphosphate hydrolases"/>
    <property type="match status" value="1"/>
</dbReference>
<feature type="domain" description="ABC transporter" evidence="12">
    <location>
        <begin position="388"/>
        <end position="622"/>
    </location>
</feature>
<dbReference type="Proteomes" id="UP000292346">
    <property type="component" value="Unassembled WGS sequence"/>
</dbReference>
<dbReference type="GO" id="GO:0005524">
    <property type="term" value="F:ATP binding"/>
    <property type="evidence" value="ECO:0007669"/>
    <property type="project" value="UniProtKB-KW"/>
</dbReference>
<dbReference type="PROSITE" id="PS50929">
    <property type="entry name" value="ABC_TM1F"/>
    <property type="match status" value="1"/>
</dbReference>
<keyword evidence="4 11" id="KW-0812">Transmembrane</keyword>
<dbReference type="Pfam" id="PF00005">
    <property type="entry name" value="ABC_tran"/>
    <property type="match status" value="1"/>
</dbReference>
<evidence type="ECO:0000313" key="14">
    <source>
        <dbReference type="EMBL" id="TCC06142.1"/>
    </source>
</evidence>
<feature type="compositionally biased region" description="Polar residues" evidence="10">
    <location>
        <begin position="1"/>
        <end position="10"/>
    </location>
</feature>
<keyword evidence="6 14" id="KW-0067">ATP-binding</keyword>
<dbReference type="GO" id="GO:0015421">
    <property type="term" value="F:ABC-type oligopeptide transporter activity"/>
    <property type="evidence" value="ECO:0007669"/>
    <property type="project" value="TreeGrafter"/>
</dbReference>
<dbReference type="EMBL" id="SJJZ01000003">
    <property type="protein sequence ID" value="TCC06142.1"/>
    <property type="molecule type" value="Genomic_DNA"/>
</dbReference>
<dbReference type="PANTHER" id="PTHR43394">
    <property type="entry name" value="ATP-DEPENDENT PERMEASE MDL1, MITOCHONDRIAL"/>
    <property type="match status" value="1"/>
</dbReference>
<evidence type="ECO:0000256" key="4">
    <source>
        <dbReference type="ARBA" id="ARBA00022692"/>
    </source>
</evidence>
<dbReference type="Pfam" id="PF00664">
    <property type="entry name" value="ABC_membrane"/>
    <property type="match status" value="1"/>
</dbReference>
<dbReference type="InterPro" id="IPR036640">
    <property type="entry name" value="ABC1_TM_sf"/>
</dbReference>
<dbReference type="InterPro" id="IPR017871">
    <property type="entry name" value="ABC_transporter-like_CS"/>
</dbReference>
<dbReference type="SUPFAM" id="SSF90123">
    <property type="entry name" value="ABC transporter transmembrane region"/>
    <property type="match status" value="1"/>
</dbReference>
<feature type="transmembrane region" description="Helical" evidence="11">
    <location>
        <begin position="289"/>
        <end position="313"/>
    </location>
</feature>
<name>A0A4R0HBR2_9ACTN</name>
<evidence type="ECO:0000259" key="13">
    <source>
        <dbReference type="PROSITE" id="PS50929"/>
    </source>
</evidence>
<dbReference type="RefSeq" id="WP_131343347.1">
    <property type="nucleotide sequence ID" value="NZ_SJJZ01000003.1"/>
</dbReference>
<dbReference type="SUPFAM" id="SSF52540">
    <property type="entry name" value="P-loop containing nucleoside triphosphate hydrolases"/>
    <property type="match status" value="1"/>
</dbReference>
<dbReference type="InterPro" id="IPR039421">
    <property type="entry name" value="Type_1_exporter"/>
</dbReference>
<keyword evidence="3" id="KW-1003">Cell membrane</keyword>
<feature type="transmembrane region" description="Helical" evidence="11">
    <location>
        <begin position="187"/>
        <end position="205"/>
    </location>
</feature>
<evidence type="ECO:0000256" key="8">
    <source>
        <dbReference type="ARBA" id="ARBA00023136"/>
    </source>
</evidence>
<dbReference type="PANTHER" id="PTHR43394:SF1">
    <property type="entry name" value="ATP-BINDING CASSETTE SUB-FAMILY B MEMBER 10, MITOCHONDRIAL"/>
    <property type="match status" value="1"/>
</dbReference>
<feature type="transmembrane region" description="Helical" evidence="11">
    <location>
        <begin position="319"/>
        <end position="335"/>
    </location>
</feature>
<feature type="transmembrane region" description="Helical" evidence="11">
    <location>
        <begin position="108"/>
        <end position="125"/>
    </location>
</feature>
<evidence type="ECO:0000256" key="11">
    <source>
        <dbReference type="SAM" id="Phobius"/>
    </source>
</evidence>
<dbReference type="GO" id="GO:0005886">
    <property type="term" value="C:plasma membrane"/>
    <property type="evidence" value="ECO:0007669"/>
    <property type="project" value="UniProtKB-SubCell"/>
</dbReference>
<protein>
    <submittedName>
        <fullName evidence="14">ABC transporter ATP-binding protein</fullName>
    </submittedName>
</protein>
<evidence type="ECO:0000256" key="6">
    <source>
        <dbReference type="ARBA" id="ARBA00022840"/>
    </source>
</evidence>
<dbReference type="FunFam" id="3.40.50.300:FF:000299">
    <property type="entry name" value="ABC transporter ATP-binding protein/permease"/>
    <property type="match status" value="1"/>
</dbReference>
<evidence type="ECO:0000256" key="7">
    <source>
        <dbReference type="ARBA" id="ARBA00022989"/>
    </source>
</evidence>
<keyword evidence="7 11" id="KW-1133">Transmembrane helix</keyword>
<keyword evidence="5" id="KW-0547">Nucleotide-binding</keyword>
<comment type="caution">
    <text evidence="14">The sequence shown here is derived from an EMBL/GenBank/DDBJ whole genome shotgun (WGS) entry which is preliminary data.</text>
</comment>
<dbReference type="InterPro" id="IPR003439">
    <property type="entry name" value="ABC_transporter-like_ATP-bd"/>
</dbReference>
<comment type="similarity">
    <text evidence="9">Belongs to the ABC transporter superfamily. Lipid exporter (TC 3.A.1.106) family.</text>
</comment>
<feature type="domain" description="ABC transmembrane type-1" evidence="13">
    <location>
        <begin position="68"/>
        <end position="354"/>
    </location>
</feature>
<dbReference type="OrthoDB" id="9806127at2"/>
<sequence>MTTTQQTPPQASEPEKAQDELQPEEQKWRGLFEEDPDREISRATSIRLKEDSRKLLGELLRPYKKLIWLLVAIVIVENAARLAVPYLVHLGIDNGIPPILAGEGSQELVTIVIVVLASALLQAFARQLFLMRSGRLGQTILLGLRKRVFDHFQRLSPAFHDKFTSGRVISRLTSDVGVIDEMLASGFDSLVTAVLTLVGTSIILLTLDVKLGLLALLSFPALLILTAWFRKRSAAVYRQTREAVVLVIVHFVESMTGIRAVQAFRREPRNEEIFHGVNDRYRKANLEAFRLNAVFMPAIKGVGNITIVAILAYGGYQAYHGHVTVGVLTAFLLYLRQFFEPLQDITQFYNTFLSASAALEKLSGVLNETPDVPEPIKPAKPGPAHGHLELRNVRFEYVDGVPVLPGLQLDVPAGQTLALVGTTGAGKTTIAKLVARFYDPTSGHLLLDGVDLRDLAEDDLRERVVMVTQENFLFTGSVADNIRFGKPGATMEEVVEAAKVIGAHDFITALPNGYETAVEKRGSRLSAGQRQLVAFARAFLANPAVLILDEATSSLDIPSERLIQRALRTILADRTAIVIAHRLSTVETADRVLVLEHGRIIEDGAPDRLITMDDGHYAGLHQAWEDSLA</sequence>
<keyword evidence="2" id="KW-0813">Transport</keyword>
<gene>
    <name evidence="14" type="ORF">E0H45_29745</name>
</gene>
<evidence type="ECO:0000256" key="2">
    <source>
        <dbReference type="ARBA" id="ARBA00022448"/>
    </source>
</evidence>
<dbReference type="InterPro" id="IPR011527">
    <property type="entry name" value="ABC1_TM_dom"/>
</dbReference>
<comment type="subcellular location">
    <subcellularLocation>
        <location evidence="1">Cell membrane</location>
        <topology evidence="1">Multi-pass membrane protein</topology>
    </subcellularLocation>
</comment>
<dbReference type="InterPro" id="IPR003593">
    <property type="entry name" value="AAA+_ATPase"/>
</dbReference>